<dbReference type="Proteomes" id="UP000007460">
    <property type="component" value="Chromosome"/>
</dbReference>
<accession>D5BS14</accession>
<keyword evidence="1" id="KW-1133">Transmembrane helix</keyword>
<keyword evidence="1" id="KW-0812">Transmembrane</keyword>
<dbReference type="STRING" id="488538.SAR116_0817"/>
<proteinExistence type="predicted"/>
<dbReference type="OrthoDB" id="8480270at2"/>
<evidence type="ECO:0000313" key="2">
    <source>
        <dbReference type="EMBL" id="ADE39061.1"/>
    </source>
</evidence>
<name>D5BS14_PUNMI</name>
<gene>
    <name evidence="2" type="ordered locus">SAR116_0817</name>
</gene>
<reference evidence="2 3" key="1">
    <citation type="journal article" date="2010" name="J. Bacteriol.">
        <title>Complete genome sequence of "Candidatus Puniceispirillum marinum" IMCC1322, a representative of the SAR116 clade in the Alphaproteobacteria.</title>
        <authorList>
            <person name="Oh H.M."/>
            <person name="Kwon K.K."/>
            <person name="Kang I."/>
            <person name="Kang S.G."/>
            <person name="Lee J.H."/>
            <person name="Kim S.J."/>
            <person name="Cho J.C."/>
        </authorList>
    </citation>
    <scope>NUCLEOTIDE SEQUENCE [LARGE SCALE GENOMIC DNA]</scope>
    <source>
        <strain evidence="2 3">IMCC1322</strain>
    </source>
</reference>
<sequence length="73" mass="8119">MARRTHRSLGEMISTVSFYGVSAGAFVHGMASLEVDEPLYKTVLIFTASFLCFLGGARFSIANMFDQSQRHKK</sequence>
<dbReference type="HOGENOM" id="CLU_2718861_0_0_5"/>
<feature type="transmembrane region" description="Helical" evidence="1">
    <location>
        <begin position="43"/>
        <end position="65"/>
    </location>
</feature>
<keyword evidence="1" id="KW-0472">Membrane</keyword>
<evidence type="ECO:0000313" key="3">
    <source>
        <dbReference type="Proteomes" id="UP000007460"/>
    </source>
</evidence>
<evidence type="ECO:0000256" key="1">
    <source>
        <dbReference type="SAM" id="Phobius"/>
    </source>
</evidence>
<protein>
    <submittedName>
        <fullName evidence="2">Polysaccharide biosynthesis protein CapD</fullName>
    </submittedName>
</protein>
<organism evidence="2 3">
    <name type="scientific">Puniceispirillum marinum (strain IMCC1322)</name>
    <dbReference type="NCBI Taxonomy" id="488538"/>
    <lineage>
        <taxon>Bacteria</taxon>
        <taxon>Pseudomonadati</taxon>
        <taxon>Pseudomonadota</taxon>
        <taxon>Alphaproteobacteria</taxon>
        <taxon>Candidatus Puniceispirillales</taxon>
        <taxon>Candidatus Puniceispirillaceae</taxon>
        <taxon>Candidatus Puniceispirillum</taxon>
    </lineage>
</organism>
<dbReference type="AlphaFoldDB" id="D5BS14"/>
<keyword evidence="3" id="KW-1185">Reference proteome</keyword>
<feature type="transmembrane region" description="Helical" evidence="1">
    <location>
        <begin position="12"/>
        <end position="31"/>
    </location>
</feature>
<dbReference type="EMBL" id="CP001751">
    <property type="protein sequence ID" value="ADE39061.1"/>
    <property type="molecule type" value="Genomic_DNA"/>
</dbReference>
<dbReference type="RefSeq" id="WP_013045690.1">
    <property type="nucleotide sequence ID" value="NC_014010.1"/>
</dbReference>
<dbReference type="KEGG" id="apb:SAR116_0817"/>